<protein>
    <submittedName>
        <fullName evidence="1">Uncharacterized protein</fullName>
    </submittedName>
</protein>
<evidence type="ECO:0000313" key="1">
    <source>
        <dbReference type="EMBL" id="MBB5564363.1"/>
    </source>
</evidence>
<organism evidence="1 2">
    <name type="scientific">Rhizobium lentis</name>
    <dbReference type="NCBI Taxonomy" id="1138194"/>
    <lineage>
        <taxon>Bacteria</taxon>
        <taxon>Pseudomonadati</taxon>
        <taxon>Pseudomonadota</taxon>
        <taxon>Alphaproteobacteria</taxon>
        <taxon>Hyphomicrobiales</taxon>
        <taxon>Rhizobiaceae</taxon>
        <taxon>Rhizobium/Agrobacterium group</taxon>
        <taxon>Rhizobium</taxon>
    </lineage>
</organism>
<accession>A0A7W8XK34</accession>
<dbReference type="AlphaFoldDB" id="A0A7W8XK34"/>
<keyword evidence="2" id="KW-1185">Reference proteome</keyword>
<dbReference type="Proteomes" id="UP000528824">
    <property type="component" value="Unassembled WGS sequence"/>
</dbReference>
<gene>
    <name evidence="1" type="ORF">GGI59_006071</name>
</gene>
<name>A0A7W8XK34_9HYPH</name>
<proteinExistence type="predicted"/>
<dbReference type="EMBL" id="JACHBC010000020">
    <property type="protein sequence ID" value="MBB5564363.1"/>
    <property type="molecule type" value="Genomic_DNA"/>
</dbReference>
<evidence type="ECO:0000313" key="2">
    <source>
        <dbReference type="Proteomes" id="UP000528824"/>
    </source>
</evidence>
<reference evidence="1 2" key="1">
    <citation type="submission" date="2020-08" db="EMBL/GenBank/DDBJ databases">
        <title>Genomic Encyclopedia of Type Strains, Phase IV (KMG-V): Genome sequencing to study the core and pangenomes of soil and plant-associated prokaryotes.</title>
        <authorList>
            <person name="Whitman W."/>
        </authorList>
    </citation>
    <scope>NUCLEOTIDE SEQUENCE [LARGE SCALE GENOMIC DNA]</scope>
    <source>
        <strain evidence="1 2">SEMIA 4034</strain>
    </source>
</reference>
<comment type="caution">
    <text evidence="1">The sequence shown here is derived from an EMBL/GenBank/DDBJ whole genome shotgun (WGS) entry which is preliminary data.</text>
</comment>
<sequence>MFALALAKKTVFKHQVAQEGRRLSPCTPTSIARLCSPAELLELSASEVSEAA</sequence>